<feature type="transmembrane region" description="Helical" evidence="13">
    <location>
        <begin position="233"/>
        <end position="257"/>
    </location>
</feature>
<keyword evidence="4 13" id="KW-1003">Cell membrane</keyword>
<comment type="subcellular location">
    <subcellularLocation>
        <location evidence="2 13">Cell membrane</location>
        <topology evidence="2 13">Multi-pass membrane protein</topology>
    </subcellularLocation>
</comment>
<keyword evidence="12 13" id="KW-0807">Transducer</keyword>
<dbReference type="InterPro" id="IPR004072">
    <property type="entry name" value="Vmron_rcpt_1"/>
</dbReference>
<feature type="transmembrane region" description="Helical" evidence="13">
    <location>
        <begin position="182"/>
        <end position="207"/>
    </location>
</feature>
<keyword evidence="16" id="KW-1185">Reference proteome</keyword>
<keyword evidence="8 13" id="KW-0297">G-protein coupled receptor</keyword>
<dbReference type="Ensembl" id="ENSLAFT00000001786.3">
    <property type="protein sequence ID" value="ENSLAFP00000023428.1"/>
    <property type="gene ID" value="ENSLAFG00000001786.3"/>
</dbReference>
<reference evidence="15 16" key="1">
    <citation type="submission" date="2009-06" db="EMBL/GenBank/DDBJ databases">
        <title>The Genome Sequence of Loxodonta africana (African elephant).</title>
        <authorList>
            <person name="Di Palma F."/>
            <person name="Heiman D."/>
            <person name="Young S."/>
            <person name="Johnson J."/>
            <person name="Lander E.S."/>
            <person name="Lindblad-Toh K."/>
        </authorList>
    </citation>
    <scope>NUCLEOTIDE SEQUENCE [LARGE SCALE GENOMIC DNA]</scope>
    <source>
        <strain evidence="15 16">Isolate ISIS603380</strain>
    </source>
</reference>
<dbReference type="SUPFAM" id="SSF81321">
    <property type="entry name" value="Family A G protein-coupled receptor-like"/>
    <property type="match status" value="1"/>
</dbReference>
<evidence type="ECO:0000256" key="6">
    <source>
        <dbReference type="ARBA" id="ARBA00022692"/>
    </source>
</evidence>
<sequence>MMGSVITEKRILFLTQTGVGILGNLSLLCLYIFILITGHKLRPIDLIFNQLLFANALVLFPKEIPLTLVSLGWKFVLDDTGCKLVFYFHGVGRGVSLSTTCLLSGLQAIKLCPTVSRWMELKVRSSKCIGFCCFLSWILNLYLNIIVYLSMTEQLNSKNLKKKDFGYCSADMTDNHIGNLQAVMLLDVDVICLGLMAWASGSMVLVLHRHKHRVQHIHSNSLSPRPSRATRTILVLVSMFVSFYSLSPILTLCISLIVNPGQWLKDTSVLVASSFPAFSPFVLMISDARVSRFFAFCQGD</sequence>
<feature type="domain" description="G-protein coupled receptors family 1 profile" evidence="14">
    <location>
        <begin position="23"/>
        <end position="283"/>
    </location>
</feature>
<dbReference type="HOGENOM" id="CLU_058641_1_0_1"/>
<keyword evidence="7 13" id="KW-1133">Transmembrane helix</keyword>
<feature type="transmembrane region" description="Helical" evidence="13">
    <location>
        <begin position="46"/>
        <end position="64"/>
    </location>
</feature>
<feature type="transmembrane region" description="Helical" evidence="13">
    <location>
        <begin position="84"/>
        <end position="109"/>
    </location>
</feature>
<evidence type="ECO:0000256" key="12">
    <source>
        <dbReference type="ARBA" id="ARBA00023224"/>
    </source>
</evidence>
<keyword evidence="10 13" id="KW-0675">Receptor</keyword>
<evidence type="ECO:0000256" key="7">
    <source>
        <dbReference type="ARBA" id="ARBA00022989"/>
    </source>
</evidence>
<evidence type="ECO:0000256" key="8">
    <source>
        <dbReference type="ARBA" id="ARBA00023040"/>
    </source>
</evidence>
<evidence type="ECO:0000256" key="9">
    <source>
        <dbReference type="ARBA" id="ARBA00023136"/>
    </source>
</evidence>
<dbReference type="PANTHER" id="PTHR24062">
    <property type="entry name" value="VOMERONASAL TYPE-1 RECEPTOR"/>
    <property type="match status" value="1"/>
</dbReference>
<evidence type="ECO:0000256" key="5">
    <source>
        <dbReference type="ARBA" id="ARBA00022507"/>
    </source>
</evidence>
<evidence type="ECO:0000256" key="10">
    <source>
        <dbReference type="ARBA" id="ARBA00023170"/>
    </source>
</evidence>
<dbReference type="eggNOG" id="ENOG502RD1P">
    <property type="taxonomic scope" value="Eukaryota"/>
</dbReference>
<comment type="function">
    <text evidence="1">Putative pheromone receptor.</text>
</comment>
<proteinExistence type="inferred from homology"/>
<dbReference type="InterPro" id="IPR017452">
    <property type="entry name" value="GPCR_Rhodpsn_7TM"/>
</dbReference>
<reference evidence="15" key="2">
    <citation type="submission" date="2025-08" db="UniProtKB">
        <authorList>
            <consortium name="Ensembl"/>
        </authorList>
    </citation>
    <scope>IDENTIFICATION</scope>
    <source>
        <strain evidence="15">Isolate ISIS603380</strain>
    </source>
</reference>
<dbReference type="GO" id="GO:0019236">
    <property type="term" value="P:response to pheromone"/>
    <property type="evidence" value="ECO:0007669"/>
    <property type="project" value="UniProtKB-KW"/>
</dbReference>
<evidence type="ECO:0000256" key="13">
    <source>
        <dbReference type="RuleBase" id="RU364061"/>
    </source>
</evidence>
<dbReference type="PROSITE" id="PS50262">
    <property type="entry name" value="G_PROTEIN_RECEP_F1_2"/>
    <property type="match status" value="1"/>
</dbReference>
<keyword evidence="11" id="KW-0325">Glycoprotein</keyword>
<evidence type="ECO:0000313" key="16">
    <source>
        <dbReference type="Proteomes" id="UP000007646"/>
    </source>
</evidence>
<keyword evidence="6 13" id="KW-0812">Transmembrane</keyword>
<dbReference type="GO" id="GO:0016503">
    <property type="term" value="F:pheromone receptor activity"/>
    <property type="evidence" value="ECO:0007669"/>
    <property type="project" value="InterPro"/>
</dbReference>
<evidence type="ECO:0000256" key="2">
    <source>
        <dbReference type="ARBA" id="ARBA00004651"/>
    </source>
</evidence>
<evidence type="ECO:0000256" key="3">
    <source>
        <dbReference type="ARBA" id="ARBA00010663"/>
    </source>
</evidence>
<dbReference type="InParanoid" id="G3U6H0"/>
<keyword evidence="9 13" id="KW-0472">Membrane</keyword>
<evidence type="ECO:0000256" key="1">
    <source>
        <dbReference type="ARBA" id="ARBA00003878"/>
    </source>
</evidence>
<evidence type="ECO:0000259" key="14">
    <source>
        <dbReference type="PROSITE" id="PS50262"/>
    </source>
</evidence>
<evidence type="ECO:0000256" key="4">
    <source>
        <dbReference type="ARBA" id="ARBA00022475"/>
    </source>
</evidence>
<evidence type="ECO:0000313" key="15">
    <source>
        <dbReference type="Ensembl" id="ENSLAFP00000023428.1"/>
    </source>
</evidence>
<dbReference type="Gene3D" id="1.20.1070.10">
    <property type="entry name" value="Rhodopsin 7-helix transmembrane proteins"/>
    <property type="match status" value="1"/>
</dbReference>
<feature type="transmembrane region" description="Helical" evidence="13">
    <location>
        <begin position="129"/>
        <end position="151"/>
    </location>
</feature>
<dbReference type="OMA" id="NSTRIWH"/>
<dbReference type="GO" id="GO:0007606">
    <property type="term" value="P:sensory perception of chemical stimulus"/>
    <property type="evidence" value="ECO:0007669"/>
    <property type="project" value="UniProtKB-ARBA"/>
</dbReference>
<dbReference type="Pfam" id="PF03402">
    <property type="entry name" value="V1R"/>
    <property type="match status" value="1"/>
</dbReference>
<name>G3U6H0_LOXAF</name>
<feature type="transmembrane region" description="Helical" evidence="13">
    <location>
        <begin position="269"/>
        <end position="286"/>
    </location>
</feature>
<reference evidence="15" key="3">
    <citation type="submission" date="2025-09" db="UniProtKB">
        <authorList>
            <consortium name="Ensembl"/>
        </authorList>
    </citation>
    <scope>IDENTIFICATION</scope>
    <source>
        <strain evidence="15">Isolate ISIS603380</strain>
    </source>
</reference>
<evidence type="ECO:0000256" key="11">
    <source>
        <dbReference type="ARBA" id="ARBA00023180"/>
    </source>
</evidence>
<protein>
    <recommendedName>
        <fullName evidence="13">Vomeronasal type-1 receptor</fullName>
    </recommendedName>
</protein>
<feature type="transmembrane region" description="Helical" evidence="13">
    <location>
        <begin position="12"/>
        <end position="34"/>
    </location>
</feature>
<organism evidence="15 16">
    <name type="scientific">Loxodonta africana</name>
    <name type="common">African elephant</name>
    <dbReference type="NCBI Taxonomy" id="9785"/>
    <lineage>
        <taxon>Eukaryota</taxon>
        <taxon>Metazoa</taxon>
        <taxon>Chordata</taxon>
        <taxon>Craniata</taxon>
        <taxon>Vertebrata</taxon>
        <taxon>Euteleostomi</taxon>
        <taxon>Mammalia</taxon>
        <taxon>Eutheria</taxon>
        <taxon>Afrotheria</taxon>
        <taxon>Proboscidea</taxon>
        <taxon>Elephantidae</taxon>
        <taxon>Loxodonta</taxon>
    </lineage>
</organism>
<comment type="similarity">
    <text evidence="3 13">Belongs to the G-protein coupled receptor 1 family.</text>
</comment>
<accession>G3U6H0</accession>
<dbReference type="GO" id="GO:0005886">
    <property type="term" value="C:plasma membrane"/>
    <property type="evidence" value="ECO:0007669"/>
    <property type="project" value="UniProtKB-SubCell"/>
</dbReference>
<dbReference type="FunFam" id="1.20.1070.10:FF:000033">
    <property type="entry name" value="Vomeronasal type-1 receptor"/>
    <property type="match status" value="1"/>
</dbReference>
<keyword evidence="5 13" id="KW-0589">Pheromone response</keyword>
<dbReference type="AlphaFoldDB" id="G3U6H0"/>
<dbReference type="Proteomes" id="UP000007646">
    <property type="component" value="Unassembled WGS sequence"/>
</dbReference>
<dbReference type="GeneTree" id="ENSGT00960000186612"/>
<dbReference type="PRINTS" id="PR01534">
    <property type="entry name" value="VOMERONASL1R"/>
</dbReference>